<dbReference type="OrthoDB" id="5648933at2"/>
<accession>A0A2S6F5K7</accession>
<dbReference type="Proteomes" id="UP000239239">
    <property type="component" value="Unassembled WGS sequence"/>
</dbReference>
<protein>
    <submittedName>
        <fullName evidence="1">Type IV secretion protein Dot</fullName>
    </submittedName>
</protein>
<comment type="caution">
    <text evidence="1">The sequence shown here is derived from an EMBL/GenBank/DDBJ whole genome shotgun (WGS) entry which is preliminary data.</text>
</comment>
<reference evidence="1 2" key="1">
    <citation type="submission" date="2018-02" db="EMBL/GenBank/DDBJ databases">
        <title>Draft genome sequences of four Legionella pneumophila clinical strains isolated in Ontario.</title>
        <authorList>
            <person name="Fortuna A."/>
            <person name="Ramnarine R."/>
            <person name="Li A."/>
            <person name="Frantz C."/>
            <person name="Mallo G."/>
        </authorList>
    </citation>
    <scope>NUCLEOTIDE SEQUENCE [LARGE SCALE GENOMIC DNA]</scope>
    <source>
        <strain evidence="1 2">LG61</strain>
    </source>
</reference>
<dbReference type="EMBL" id="PQWY01000004">
    <property type="protein sequence ID" value="PPK32717.1"/>
    <property type="molecule type" value="Genomic_DNA"/>
</dbReference>
<evidence type="ECO:0000313" key="2">
    <source>
        <dbReference type="Proteomes" id="UP000239239"/>
    </source>
</evidence>
<evidence type="ECO:0000313" key="1">
    <source>
        <dbReference type="EMBL" id="PPK32717.1"/>
    </source>
</evidence>
<name>A0A2S6F5K7_LEGPN</name>
<dbReference type="RefSeq" id="WP_027228965.1">
    <property type="nucleotide sequence ID" value="NZ_CP017601.1"/>
</dbReference>
<proteinExistence type="predicted"/>
<sequence length="896" mass="103063">MVDFDKPISKNDILTSLLIIADLNKPSLNQTISWEQALESFLSLNDPLIKTEIFIKWLSQLNPDELQSSTEISLLLKHLAEQKLLPYTLKKILIQQENFTTSQINWLCDHCLIVAPDQTTLPDIIKLSSWSWLENHMKRNELLNFDLLKIAILNKDYLASINHTKESQLDFIYALNANKFNYQQILELIALAQDSQIKSLLITCLLSKKEYLDNLKGESFLAHLSQSEFHSPPRLNALIHQLNLNCLTVGQIELLQPEACVTLLCSIPHFHQLSEKQVEKILLKYPKPDMIAYWLHHYSSRPNAHFILAHLMNLVDVHVVDELNKMDATKKESIIMNMVEHLELFDPTHPLLINQNEEKRLISAIQRYLYGQHHDAYVTYIKLLVYKLLSRNYQFSPQAMQLLICLNNLEEFKELNNKIAYLTNYYLRASAQSGDSSLFYNDSRINITSMTQLVQLAAKFPTKSKEKSLLSSLFCGIKLSETSVITPTNDIPEHPLVNKLIKSKRTVKSIDYFLMHFKGDKQLLSKIINDYLAYYVQEGCTEMHRRSIYHLIVLMSLSDISASVREAIFTAFLNYPELHDEQINFSLFVYDAKKTIRHFGAQASEDSYTRIIDLCEGALKKLNPNRHKEIISIATQALTEAKLELSFGENTGFIAQLITRVKRCWYYGWTGFFFPNPPAFVAISDTPIKQNEKKELSSLQQRKYFTTKLETNLSIILDDIKSGYTQQKLNELIEALNIFSLQHNPKNELKIRQKLHRLFHYLLLESKSDLTLDAWLLKNQQLLIVNRFRLLEMLLMKGARNEAESLLKEFDEDSTHFSSISKEFTHSLPEQNPFKSESVSANQTPAATILDTANELATSLKSTLGNLGVFFSNNIMAAIYPNNKSTPQSTTTMISP</sequence>
<organism evidence="1 2">
    <name type="scientific">Legionella pneumophila</name>
    <dbReference type="NCBI Taxonomy" id="446"/>
    <lineage>
        <taxon>Bacteria</taxon>
        <taxon>Pseudomonadati</taxon>
        <taxon>Pseudomonadota</taxon>
        <taxon>Gammaproteobacteria</taxon>
        <taxon>Legionellales</taxon>
        <taxon>Legionellaceae</taxon>
        <taxon>Legionella</taxon>
    </lineage>
</organism>
<dbReference type="AlphaFoldDB" id="A0A2S6F5K7"/>
<gene>
    <name evidence="1" type="ORF">C3928_02480</name>
</gene>